<evidence type="ECO:0000313" key="4">
    <source>
        <dbReference type="Proteomes" id="UP000198228"/>
    </source>
</evidence>
<dbReference type="AlphaFoldDB" id="A0A1C5A5X5"/>
<protein>
    <submittedName>
        <fullName evidence="3">Recombinase</fullName>
    </submittedName>
</protein>
<sequence>MVHTGPGPFSCPVVVGGRSVGAREPLDRPSVAGTMRPGEPPAVCRSVARQDPIGQLCRFCLLLGTRKMRSFSGNGPSPGEPVFGRPRRSPSLLSRREGGQYDLGGPAGWLPASYRLGCLPGTGRLGSRGGRAAPAAAATQRCLSSTCVAGQPVSTYGWCTVTSTRRSAYRGPMRRTVPVLAYVRSLPEESAAVLSAQAAAIRRAVVARQLPVPYELVWTIRDEAAEHPKRLPEALRRLEMGAAQALFVTRWDRLGPTNFVTGGLRRHAIEFGWALEILDDMLDDQADNVGSSGLRSARTIEGLAEARSIGIRLGRPRRCKDDVLRTVVEKSLLGVRQVDIAEQLNERGAPTPGGGERWYPSHVSRLLRTQDARQYRRFLLDCLDDQSGASLERPAGEA</sequence>
<feature type="region of interest" description="Disordered" evidence="1">
    <location>
        <begin position="71"/>
        <end position="99"/>
    </location>
</feature>
<dbReference type="GO" id="GO:0000150">
    <property type="term" value="F:DNA strand exchange activity"/>
    <property type="evidence" value="ECO:0007669"/>
    <property type="project" value="InterPro"/>
</dbReference>
<gene>
    <name evidence="3" type="ORF">GA0074696_5417</name>
</gene>
<feature type="domain" description="Resolvase/invertase-type recombinase catalytic" evidence="2">
    <location>
        <begin position="179"/>
        <end position="312"/>
    </location>
</feature>
<dbReference type="EMBL" id="LT607410">
    <property type="protein sequence ID" value="SCF40620.1"/>
    <property type="molecule type" value="Genomic_DNA"/>
</dbReference>
<organism evidence="3 4">
    <name type="scientific">Micromonospora purpureochromogenes</name>
    <dbReference type="NCBI Taxonomy" id="47872"/>
    <lineage>
        <taxon>Bacteria</taxon>
        <taxon>Bacillati</taxon>
        <taxon>Actinomycetota</taxon>
        <taxon>Actinomycetes</taxon>
        <taxon>Micromonosporales</taxon>
        <taxon>Micromonosporaceae</taxon>
        <taxon>Micromonospora</taxon>
    </lineage>
</organism>
<evidence type="ECO:0000256" key="1">
    <source>
        <dbReference type="SAM" id="MobiDB-lite"/>
    </source>
</evidence>
<accession>A0A1C5A5X5</accession>
<dbReference type="SMART" id="SM00857">
    <property type="entry name" value="Resolvase"/>
    <property type="match status" value="1"/>
</dbReference>
<dbReference type="InterPro" id="IPR011109">
    <property type="entry name" value="DNA_bind_recombinase_dom"/>
</dbReference>
<name>A0A1C5A5X5_9ACTN</name>
<dbReference type="Pfam" id="PF07508">
    <property type="entry name" value="Recombinase"/>
    <property type="match status" value="1"/>
</dbReference>
<dbReference type="InterPro" id="IPR006119">
    <property type="entry name" value="Resolv_N"/>
</dbReference>
<evidence type="ECO:0000259" key="2">
    <source>
        <dbReference type="SMART" id="SM00857"/>
    </source>
</evidence>
<dbReference type="Proteomes" id="UP000198228">
    <property type="component" value="Chromosome I"/>
</dbReference>
<proteinExistence type="predicted"/>
<evidence type="ECO:0000313" key="3">
    <source>
        <dbReference type="EMBL" id="SCF40620.1"/>
    </source>
</evidence>
<reference evidence="3 4" key="1">
    <citation type="submission" date="2016-06" db="EMBL/GenBank/DDBJ databases">
        <authorList>
            <person name="Kjaerup R.B."/>
            <person name="Dalgaard T.S."/>
            <person name="Juul-Madsen H.R."/>
        </authorList>
    </citation>
    <scope>NUCLEOTIDE SEQUENCE [LARGE SCALE GENOMIC DNA]</scope>
    <source>
        <strain evidence="3 4">DSM 43821</strain>
    </source>
</reference>
<dbReference type="GO" id="GO:0003677">
    <property type="term" value="F:DNA binding"/>
    <property type="evidence" value="ECO:0007669"/>
    <property type="project" value="InterPro"/>
</dbReference>